<organism evidence="2 3">
    <name type="scientific">Carpinus fangiana</name>
    <dbReference type="NCBI Taxonomy" id="176857"/>
    <lineage>
        <taxon>Eukaryota</taxon>
        <taxon>Viridiplantae</taxon>
        <taxon>Streptophyta</taxon>
        <taxon>Embryophyta</taxon>
        <taxon>Tracheophyta</taxon>
        <taxon>Spermatophyta</taxon>
        <taxon>Magnoliopsida</taxon>
        <taxon>eudicotyledons</taxon>
        <taxon>Gunneridae</taxon>
        <taxon>Pentapetalae</taxon>
        <taxon>rosids</taxon>
        <taxon>fabids</taxon>
        <taxon>Fagales</taxon>
        <taxon>Betulaceae</taxon>
        <taxon>Carpinus</taxon>
    </lineage>
</organism>
<feature type="region of interest" description="Disordered" evidence="1">
    <location>
        <begin position="44"/>
        <end position="63"/>
    </location>
</feature>
<protein>
    <submittedName>
        <fullName evidence="2">Uncharacterized protein</fullName>
    </submittedName>
</protein>
<sequence length="88" mass="9524">MARTLHLDLLPPTANREVIFPCTCRACAVAFHAGPEDLLRHHAARRVGSASHPTSSDADRATSMPSADALLTCKVYQGTRIRSSQMHA</sequence>
<gene>
    <name evidence="2" type="ORF">FH972_023274</name>
</gene>
<proteinExistence type="predicted"/>
<reference evidence="2 3" key="1">
    <citation type="submission" date="2019-06" db="EMBL/GenBank/DDBJ databases">
        <title>A chromosomal-level reference genome of Carpinus fangiana (Coryloideae, Betulaceae).</title>
        <authorList>
            <person name="Yang X."/>
            <person name="Wang Z."/>
            <person name="Zhang L."/>
            <person name="Hao G."/>
            <person name="Liu J."/>
            <person name="Yang Y."/>
        </authorList>
    </citation>
    <scope>NUCLEOTIDE SEQUENCE [LARGE SCALE GENOMIC DNA]</scope>
    <source>
        <strain evidence="2">Cfa_2016G</strain>
        <tissue evidence="2">Leaf</tissue>
    </source>
</reference>
<dbReference type="EMBL" id="VIBQ01000013">
    <property type="protein sequence ID" value="KAB8346229.1"/>
    <property type="molecule type" value="Genomic_DNA"/>
</dbReference>
<keyword evidence="3" id="KW-1185">Reference proteome</keyword>
<evidence type="ECO:0000313" key="2">
    <source>
        <dbReference type="EMBL" id="KAB8346229.1"/>
    </source>
</evidence>
<evidence type="ECO:0000313" key="3">
    <source>
        <dbReference type="Proteomes" id="UP000327013"/>
    </source>
</evidence>
<dbReference type="AlphaFoldDB" id="A0A5N6KUR1"/>
<comment type="caution">
    <text evidence="2">The sequence shown here is derived from an EMBL/GenBank/DDBJ whole genome shotgun (WGS) entry which is preliminary data.</text>
</comment>
<name>A0A5N6KUR1_9ROSI</name>
<evidence type="ECO:0000256" key="1">
    <source>
        <dbReference type="SAM" id="MobiDB-lite"/>
    </source>
</evidence>
<dbReference type="Proteomes" id="UP000327013">
    <property type="component" value="Unassembled WGS sequence"/>
</dbReference>
<accession>A0A5N6KUR1</accession>